<dbReference type="PANTHER" id="PTHR11014">
    <property type="entry name" value="PEPTIDASE M20 FAMILY MEMBER"/>
    <property type="match status" value="1"/>
</dbReference>
<evidence type="ECO:0000313" key="3">
    <source>
        <dbReference type="EMBL" id="ASJ70300.1"/>
    </source>
</evidence>
<evidence type="ECO:0000256" key="1">
    <source>
        <dbReference type="ARBA" id="ARBA00022801"/>
    </source>
</evidence>
<dbReference type="EMBL" id="CP018632">
    <property type="protein sequence ID" value="ASJ70300.1"/>
    <property type="molecule type" value="Genomic_DNA"/>
</dbReference>
<dbReference type="InterPro" id="IPR017439">
    <property type="entry name" value="Amidohydrolase"/>
</dbReference>
<keyword evidence="2" id="KW-0464">Manganese</keyword>
<dbReference type="Gene3D" id="3.30.70.360">
    <property type="match status" value="1"/>
</dbReference>
<protein>
    <submittedName>
        <fullName evidence="3">Putative hydrolase YxeP</fullName>
        <ecNumber evidence="3">3.-.-.-</ecNumber>
    </submittedName>
</protein>
<dbReference type="RefSeq" id="WP_157735674.1">
    <property type="nucleotide sequence ID" value="NZ_CP018632.1"/>
</dbReference>
<dbReference type="NCBIfam" id="TIGR01891">
    <property type="entry name" value="amidohydrolases"/>
    <property type="match status" value="1"/>
</dbReference>
<dbReference type="Gene3D" id="3.40.630.10">
    <property type="entry name" value="Zn peptidases"/>
    <property type="match status" value="1"/>
</dbReference>
<reference evidence="3 4" key="1">
    <citation type="submission" date="2016-12" db="EMBL/GenBank/DDBJ databases">
        <authorList>
            <person name="Song W.-J."/>
            <person name="Kurnit D.M."/>
        </authorList>
    </citation>
    <scope>NUCLEOTIDE SEQUENCE [LARGE SCALE GENOMIC DNA]</scope>
    <source>
        <strain evidence="3 4">IMCC3135</strain>
    </source>
</reference>
<dbReference type="AlphaFoldDB" id="A0A2Z2NN47"/>
<name>A0A2Z2NN47_9GAMM</name>
<dbReference type="SUPFAM" id="SSF53187">
    <property type="entry name" value="Zn-dependent exopeptidases"/>
    <property type="match status" value="1"/>
</dbReference>
<proteinExistence type="predicted"/>
<dbReference type="SUPFAM" id="SSF55031">
    <property type="entry name" value="Bacterial exopeptidase dimerisation domain"/>
    <property type="match status" value="1"/>
</dbReference>
<evidence type="ECO:0000256" key="2">
    <source>
        <dbReference type="PIRSR" id="PIRSR005962-1"/>
    </source>
</evidence>
<dbReference type="KEGG" id="gai:IMCC3135_00870"/>
<dbReference type="InterPro" id="IPR002933">
    <property type="entry name" value="Peptidase_M20"/>
</dbReference>
<feature type="binding site" evidence="2">
    <location>
        <position position="103"/>
    </location>
    <ligand>
        <name>Mn(2+)</name>
        <dbReference type="ChEBI" id="CHEBI:29035"/>
        <label>2</label>
    </ligand>
</feature>
<keyword evidence="1 3" id="KW-0378">Hydrolase</keyword>
<gene>
    <name evidence="3" type="primary">yxeP_1</name>
    <name evidence="3" type="ORF">IMCC3135_00870</name>
</gene>
<keyword evidence="4" id="KW-1185">Reference proteome</keyword>
<feature type="binding site" evidence="2">
    <location>
        <position position="164"/>
    </location>
    <ligand>
        <name>Mn(2+)</name>
        <dbReference type="ChEBI" id="CHEBI:29035"/>
        <label>2</label>
    </ligand>
</feature>
<dbReference type="InterPro" id="IPR036264">
    <property type="entry name" value="Bact_exopeptidase_dim_dom"/>
</dbReference>
<dbReference type="GO" id="GO:0046872">
    <property type="term" value="F:metal ion binding"/>
    <property type="evidence" value="ECO:0007669"/>
    <property type="project" value="UniProtKB-KW"/>
</dbReference>
<comment type="cofactor">
    <cofactor evidence="2">
        <name>Mn(2+)</name>
        <dbReference type="ChEBI" id="CHEBI:29035"/>
    </cofactor>
    <text evidence="2">The Mn(2+) ion enhances activity.</text>
</comment>
<feature type="binding site" evidence="2">
    <location>
        <position position="138"/>
    </location>
    <ligand>
        <name>Mn(2+)</name>
        <dbReference type="ChEBI" id="CHEBI:29035"/>
        <label>2</label>
    </ligand>
</feature>
<dbReference type="PANTHER" id="PTHR11014:SF63">
    <property type="entry name" value="METALLOPEPTIDASE, PUTATIVE (AFU_ORTHOLOGUE AFUA_6G09600)-RELATED"/>
    <property type="match status" value="1"/>
</dbReference>
<accession>A0A2Z2NN47</accession>
<dbReference type="GO" id="GO:0016787">
    <property type="term" value="F:hydrolase activity"/>
    <property type="evidence" value="ECO:0007669"/>
    <property type="project" value="UniProtKB-KW"/>
</dbReference>
<keyword evidence="2" id="KW-0479">Metal-binding</keyword>
<dbReference type="OrthoDB" id="9777385at2"/>
<dbReference type="PIRSF" id="PIRSF005962">
    <property type="entry name" value="Pept_M20D_amidohydro"/>
    <property type="match status" value="1"/>
</dbReference>
<dbReference type="EC" id="3.-.-.-" evidence="3"/>
<dbReference type="Pfam" id="PF01546">
    <property type="entry name" value="Peptidase_M20"/>
    <property type="match status" value="1"/>
</dbReference>
<feature type="binding site" evidence="2">
    <location>
        <position position="362"/>
    </location>
    <ligand>
        <name>Mn(2+)</name>
        <dbReference type="ChEBI" id="CHEBI:29035"/>
        <label>2</label>
    </ligand>
</feature>
<sequence>MKKVPNVPQGLIQRSTDDRRWLHANPELGFELPKTVAYVVDRLSVLGIPHETGIGQTGIVASIKGRGDSGRAIGFRADMDALPIAEETDAEYQSTVAGRMHACGHDGHTAILLGLAELLSESRDFDGTVRLVFQPAEEGFAGARHMVEDGLFERFPMERIFGLHNWPDLPANVVGTQRGPIMAASHLLRITLAGKGGHAAMPHQSVPLMTVAAHVQLALNSYVAQQVNAQRAVVVSMTQVISGDAISALPEHVQMIGSVRILHGDAKEACVRGLSGLIEAVATGFGASAQVEFIDGYPVTVNDADSTRLVERAVANLGLSHQCEDNGLDPSMASEDFAFMLEACPGSYFWLGQGATNGRALHAPTYDFNDDTIGTGIALFAEIARVALSNEKTL</sequence>
<evidence type="ECO:0000313" key="4">
    <source>
        <dbReference type="Proteomes" id="UP000250079"/>
    </source>
</evidence>
<feature type="binding site" evidence="2">
    <location>
        <position position="105"/>
    </location>
    <ligand>
        <name>Mn(2+)</name>
        <dbReference type="ChEBI" id="CHEBI:29035"/>
        <label>2</label>
    </ligand>
</feature>
<organism evidence="3 4">
    <name type="scientific">Granulosicoccus antarcticus IMCC3135</name>
    <dbReference type="NCBI Taxonomy" id="1192854"/>
    <lineage>
        <taxon>Bacteria</taxon>
        <taxon>Pseudomonadati</taxon>
        <taxon>Pseudomonadota</taxon>
        <taxon>Gammaproteobacteria</taxon>
        <taxon>Chromatiales</taxon>
        <taxon>Granulosicoccaceae</taxon>
        <taxon>Granulosicoccus</taxon>
    </lineage>
</organism>
<dbReference type="Proteomes" id="UP000250079">
    <property type="component" value="Chromosome"/>
</dbReference>